<dbReference type="InterPro" id="IPR014718">
    <property type="entry name" value="GH-type_carb-bd"/>
</dbReference>
<dbReference type="GO" id="GO:0006006">
    <property type="term" value="P:glucose metabolic process"/>
    <property type="evidence" value="ECO:0007669"/>
    <property type="project" value="TreeGrafter"/>
</dbReference>
<dbReference type="Proteomes" id="UP000299102">
    <property type="component" value="Unassembled WGS sequence"/>
</dbReference>
<dbReference type="SUPFAM" id="SSF74650">
    <property type="entry name" value="Galactose mutarotase-like"/>
    <property type="match status" value="1"/>
</dbReference>
<feature type="region of interest" description="Disordered" evidence="6">
    <location>
        <begin position="1"/>
        <end position="29"/>
    </location>
</feature>
<organism evidence="7 8">
    <name type="scientific">Eumeta variegata</name>
    <name type="common">Bagworm moth</name>
    <name type="synonym">Eumeta japonica</name>
    <dbReference type="NCBI Taxonomy" id="151549"/>
    <lineage>
        <taxon>Eukaryota</taxon>
        <taxon>Metazoa</taxon>
        <taxon>Ecdysozoa</taxon>
        <taxon>Arthropoda</taxon>
        <taxon>Hexapoda</taxon>
        <taxon>Insecta</taxon>
        <taxon>Pterygota</taxon>
        <taxon>Neoptera</taxon>
        <taxon>Endopterygota</taxon>
        <taxon>Lepidoptera</taxon>
        <taxon>Glossata</taxon>
        <taxon>Ditrysia</taxon>
        <taxon>Tineoidea</taxon>
        <taxon>Psychidae</taxon>
        <taxon>Oiketicinae</taxon>
        <taxon>Eumeta</taxon>
    </lineage>
</organism>
<name>A0A4C1TIW9_EUMVA</name>
<dbReference type="GO" id="GO:0004034">
    <property type="term" value="F:aldose 1-epimerase activity"/>
    <property type="evidence" value="ECO:0007669"/>
    <property type="project" value="UniProtKB-EC"/>
</dbReference>
<accession>A0A4C1TIW9</accession>
<evidence type="ECO:0000256" key="6">
    <source>
        <dbReference type="SAM" id="MobiDB-lite"/>
    </source>
</evidence>
<comment type="caution">
    <text evidence="7">The sequence shown here is derived from an EMBL/GenBank/DDBJ whole genome shotgun (WGS) entry which is preliminary data.</text>
</comment>
<reference evidence="7 8" key="1">
    <citation type="journal article" date="2019" name="Commun. Biol.">
        <title>The bagworm genome reveals a unique fibroin gene that provides high tensile strength.</title>
        <authorList>
            <person name="Kono N."/>
            <person name="Nakamura H."/>
            <person name="Ohtoshi R."/>
            <person name="Tomita M."/>
            <person name="Numata K."/>
            <person name="Arakawa K."/>
        </authorList>
    </citation>
    <scope>NUCLEOTIDE SEQUENCE [LARGE SCALE GENOMIC DNA]</scope>
</reference>
<sequence length="107" mass="11750">MQTSDNKSPRSEAINNRTSSVSVQVPDKNGETEDVVLGFDTLADYVARNSPYLGSTMGRCVNRIGRATFRIDGETFTLAKNAGEDHLHGGLKGFDKVRLMPVMDLEM</sequence>
<dbReference type="InterPro" id="IPR011013">
    <property type="entry name" value="Gal_mutarotase_sf_dom"/>
</dbReference>
<keyword evidence="8" id="KW-1185">Reference proteome</keyword>
<evidence type="ECO:0000256" key="5">
    <source>
        <dbReference type="ARBA" id="ARBA00045743"/>
    </source>
</evidence>
<dbReference type="AlphaFoldDB" id="A0A4C1TIW9"/>
<dbReference type="PANTHER" id="PTHR10091">
    <property type="entry name" value="ALDOSE-1-EPIMERASE"/>
    <property type="match status" value="1"/>
</dbReference>
<evidence type="ECO:0000256" key="4">
    <source>
        <dbReference type="ARBA" id="ARBA00032729"/>
    </source>
</evidence>
<dbReference type="InterPro" id="IPR008183">
    <property type="entry name" value="Aldose_1/G6P_1-epimerase"/>
</dbReference>
<comment type="catalytic activity">
    <reaction evidence="1">
        <text>alpha-D-galactose = beta-D-galactose</text>
        <dbReference type="Rhea" id="RHEA:28675"/>
        <dbReference type="ChEBI" id="CHEBI:27667"/>
        <dbReference type="ChEBI" id="CHEBI:28061"/>
        <dbReference type="EC" id="5.1.3.3"/>
    </reaction>
    <physiologicalReaction direction="right-to-left" evidence="1">
        <dbReference type="Rhea" id="RHEA:28677"/>
    </physiologicalReaction>
</comment>
<protein>
    <recommendedName>
        <fullName evidence="3">Galactose mutarotase</fullName>
    </recommendedName>
    <alternativeName>
        <fullName evidence="4">Aldose 1-epimerase</fullName>
    </alternativeName>
</protein>
<dbReference type="EMBL" id="BGZK01000058">
    <property type="protein sequence ID" value="GBP13540.1"/>
    <property type="molecule type" value="Genomic_DNA"/>
</dbReference>
<gene>
    <name evidence="7" type="primary">GALM</name>
    <name evidence="7" type="ORF">EVAR_6891_1</name>
</gene>
<dbReference type="STRING" id="151549.A0A4C1TIW9"/>
<dbReference type="UniPathway" id="UPA00214"/>
<proteinExistence type="predicted"/>
<dbReference type="GO" id="GO:0033499">
    <property type="term" value="P:galactose catabolic process via UDP-galactose, Leloir pathway"/>
    <property type="evidence" value="ECO:0007669"/>
    <property type="project" value="TreeGrafter"/>
</dbReference>
<dbReference type="GO" id="GO:0030246">
    <property type="term" value="F:carbohydrate binding"/>
    <property type="evidence" value="ECO:0007669"/>
    <property type="project" value="InterPro"/>
</dbReference>
<feature type="compositionally biased region" description="Polar residues" evidence="6">
    <location>
        <begin position="13"/>
        <end position="23"/>
    </location>
</feature>
<dbReference type="Gene3D" id="2.70.98.10">
    <property type="match status" value="1"/>
</dbReference>
<evidence type="ECO:0000313" key="7">
    <source>
        <dbReference type="EMBL" id="GBP13540.1"/>
    </source>
</evidence>
<dbReference type="PANTHER" id="PTHR10091:SF0">
    <property type="entry name" value="GALACTOSE MUTAROTASE"/>
    <property type="match status" value="1"/>
</dbReference>
<evidence type="ECO:0000313" key="8">
    <source>
        <dbReference type="Proteomes" id="UP000299102"/>
    </source>
</evidence>
<evidence type="ECO:0000256" key="2">
    <source>
        <dbReference type="ARBA" id="ARBA00004947"/>
    </source>
</evidence>
<dbReference type="Pfam" id="PF01263">
    <property type="entry name" value="Aldose_epim"/>
    <property type="match status" value="1"/>
</dbReference>
<comment type="function">
    <text evidence="5">Mutarotase that catalyzes the interconversion of beta-D-galactose and alpha-D-galactose during galactose metabolism. Beta-D-galactose is metabolized in the liver into glucose 1-phosphate, the primary metabolic fuel, by the action of four enzymes that constitute the Leloir pathway: GALM, GALK1 (galactokinase), GALT (galactose-1-phosphate uridylyltransferase) and GALE (UDP-galactose-4'-epimerase). Involved in the maintenance of the equilibrium between the beta- and alpha-anomers of galactose, therefore ensuring a sufficient supply of the alpha-anomer for GALK1. Also active on D-glucose although shows a preference for galactose over glucose.</text>
</comment>
<evidence type="ECO:0000256" key="3">
    <source>
        <dbReference type="ARBA" id="ARBA00021023"/>
    </source>
</evidence>
<evidence type="ECO:0000256" key="1">
    <source>
        <dbReference type="ARBA" id="ARBA00001712"/>
    </source>
</evidence>
<dbReference type="OrthoDB" id="7392593at2759"/>
<comment type="pathway">
    <text evidence="2">Carbohydrate metabolism; galactose metabolism.</text>
</comment>